<dbReference type="InterPro" id="IPR050564">
    <property type="entry name" value="F420-G6PD/mer"/>
</dbReference>
<dbReference type="InterPro" id="IPR036661">
    <property type="entry name" value="Luciferase-like_sf"/>
</dbReference>
<comment type="caution">
    <text evidence="3">The sequence shown here is derived from an EMBL/GenBank/DDBJ whole genome shotgun (WGS) entry which is preliminary data.</text>
</comment>
<dbReference type="PANTHER" id="PTHR43244">
    <property type="match status" value="1"/>
</dbReference>
<dbReference type="Gene3D" id="3.20.20.30">
    <property type="entry name" value="Luciferase-like domain"/>
    <property type="match status" value="1"/>
</dbReference>
<dbReference type="EMBL" id="MCGQ01000170">
    <property type="protein sequence ID" value="OXY84715.1"/>
    <property type="molecule type" value="Genomic_DNA"/>
</dbReference>
<evidence type="ECO:0000256" key="1">
    <source>
        <dbReference type="ARBA" id="ARBA00023002"/>
    </source>
</evidence>
<dbReference type="InterPro" id="IPR011251">
    <property type="entry name" value="Luciferase-like_dom"/>
</dbReference>
<dbReference type="PANTHER" id="PTHR43244:SF1">
    <property type="entry name" value="5,10-METHYLENETETRAHYDROMETHANOPTERIN REDUCTASE"/>
    <property type="match status" value="1"/>
</dbReference>
<name>A0A233RMU3_STRDA</name>
<organism evidence="3 4">
    <name type="scientific">Streptomyces diastatochromogenes</name>
    <dbReference type="NCBI Taxonomy" id="42236"/>
    <lineage>
        <taxon>Bacteria</taxon>
        <taxon>Bacillati</taxon>
        <taxon>Actinomycetota</taxon>
        <taxon>Actinomycetes</taxon>
        <taxon>Kitasatosporales</taxon>
        <taxon>Streptomycetaceae</taxon>
        <taxon>Streptomyces</taxon>
    </lineage>
</organism>
<sequence length="291" mass="31385">MTLPVLFGANVDPVWGEGDQPLRYALQADRAGLDLVTVQDHPYQQAFHDTWTLMAFLAARTERVTFVPTVANLPLRPPAMLAKAAASFDLLSGGRLQLGLGAGAFWEPIAAMGGPRRGKKEAVDALIDAIDVIRAMWSGERTARAGGEYYRVAGIHPGPTPSPSLGIWLGAYGPRMLKLTGARADGWMPSLFSLGLDRLGDAVARVDEAAARAGRDPGAIRKVYNLNGLIEPTSRGDFHGPVGQWVEQIAQVHREHGMNGFAYWPDGDHERQLGVFAHEVVPAVRQALATP</sequence>
<dbReference type="Proteomes" id="UP000215483">
    <property type="component" value="Unassembled WGS sequence"/>
</dbReference>
<dbReference type="GO" id="GO:0016705">
    <property type="term" value="F:oxidoreductase activity, acting on paired donors, with incorporation or reduction of molecular oxygen"/>
    <property type="evidence" value="ECO:0007669"/>
    <property type="project" value="InterPro"/>
</dbReference>
<keyword evidence="1" id="KW-0560">Oxidoreductase</keyword>
<keyword evidence="4" id="KW-1185">Reference proteome</keyword>
<dbReference type="AlphaFoldDB" id="A0A233RMU3"/>
<dbReference type="Pfam" id="PF00296">
    <property type="entry name" value="Bac_luciferase"/>
    <property type="match status" value="1"/>
</dbReference>
<dbReference type="RefSeq" id="WP_094222977.1">
    <property type="nucleotide sequence ID" value="NZ_MCGQ01000170.1"/>
</dbReference>
<protein>
    <submittedName>
        <fullName evidence="3">5,10-methylene tetrahydromethanopterin reductase</fullName>
    </submittedName>
</protein>
<dbReference type="OrthoDB" id="9775082at2"/>
<evidence type="ECO:0000313" key="3">
    <source>
        <dbReference type="EMBL" id="OXY84715.1"/>
    </source>
</evidence>
<reference evidence="3 4" key="1">
    <citation type="submission" date="2016-07" db="EMBL/GenBank/DDBJ databases">
        <title>Draft genome of Streptomyces diastatochromogenes.</title>
        <authorList>
            <person name="Podduturi R."/>
            <person name="Lukassen M.B."/>
            <person name="Clausen N."/>
            <person name="Nielsen J.L."/>
            <person name="Jorgensen N.O."/>
        </authorList>
    </citation>
    <scope>NUCLEOTIDE SEQUENCE [LARGE SCALE GENOMIC DNA]</scope>
    <source>
        <strain evidence="3 4">DSM 40608</strain>
    </source>
</reference>
<accession>A0A233RMU3</accession>
<dbReference type="SUPFAM" id="SSF51679">
    <property type="entry name" value="Bacterial luciferase-like"/>
    <property type="match status" value="1"/>
</dbReference>
<evidence type="ECO:0000259" key="2">
    <source>
        <dbReference type="Pfam" id="PF00296"/>
    </source>
</evidence>
<gene>
    <name evidence="3" type="ORF">BEK98_46270</name>
</gene>
<proteinExistence type="predicted"/>
<evidence type="ECO:0000313" key="4">
    <source>
        <dbReference type="Proteomes" id="UP000215483"/>
    </source>
</evidence>
<feature type="domain" description="Luciferase-like" evidence="2">
    <location>
        <begin position="22"/>
        <end position="226"/>
    </location>
</feature>